<reference evidence="4" key="3">
    <citation type="submission" date="2023-07" db="EMBL/GenBank/DDBJ databases">
        <title>Description of Mycobacterium gordonae subsp. intergordonae subsp.nov. and Mycobacterium gordonae subsp. gordonae subsp. nov.</title>
        <authorList>
            <person name="Huang H."/>
        </authorList>
    </citation>
    <scope>NUCLEOTIDE SEQUENCE [LARGE SCALE GENOMIC DNA]</scope>
    <source>
        <strain evidence="4">24</strain>
    </source>
</reference>
<dbReference type="Pfam" id="PF12484">
    <property type="entry name" value="PPE-SVP"/>
    <property type="match status" value="1"/>
</dbReference>
<evidence type="ECO:0000259" key="2">
    <source>
        <dbReference type="Pfam" id="PF12484"/>
    </source>
</evidence>
<dbReference type="KEGG" id="mgor:H0P51_19280"/>
<proteinExistence type="predicted"/>
<gene>
    <name evidence="3" type="ORF">H0P51_19280</name>
</gene>
<dbReference type="AlphaFoldDB" id="A0A7D6E3B8"/>
<protein>
    <submittedName>
        <fullName evidence="3">PE/PPE C-terminal domain-containing protein</fullName>
    </submittedName>
</protein>
<accession>A0A7D6E3B8</accession>
<dbReference type="InterPro" id="IPR022171">
    <property type="entry name" value="PPE_C"/>
</dbReference>
<feature type="compositionally biased region" description="Polar residues" evidence="1">
    <location>
        <begin position="11"/>
        <end position="21"/>
    </location>
</feature>
<reference evidence="4" key="1">
    <citation type="submission" date="2020-07" db="EMBL/GenBank/DDBJ databases">
        <title>Description of Mycobacterium gordonae subsp. intergordonae subsp.nov. and Mycobacterium gordonae subsp. gordonae subsp. nov.</title>
        <authorList>
            <person name="Yu X."/>
        </authorList>
    </citation>
    <scope>NUCLEOTIDE SEQUENCE [LARGE SCALE GENOMIC DNA]</scope>
    <source>
        <strain evidence="4">24</strain>
    </source>
</reference>
<keyword evidence="4" id="KW-1185">Reference proteome</keyword>
<name>A0A7D6E3B8_9MYCO</name>
<feature type="region of interest" description="Disordered" evidence="1">
    <location>
        <begin position="1"/>
        <end position="55"/>
    </location>
</feature>
<evidence type="ECO:0000256" key="1">
    <source>
        <dbReference type="SAM" id="MobiDB-lite"/>
    </source>
</evidence>
<evidence type="ECO:0000313" key="4">
    <source>
        <dbReference type="Proteomes" id="UP000510682"/>
    </source>
</evidence>
<dbReference type="EMBL" id="CP059165">
    <property type="protein sequence ID" value="QLL05923.1"/>
    <property type="molecule type" value="Genomic_DNA"/>
</dbReference>
<organism evidence="3 4">
    <name type="scientific">Mycobacterium vicinigordonae</name>
    <dbReference type="NCBI Taxonomy" id="1719132"/>
    <lineage>
        <taxon>Bacteria</taxon>
        <taxon>Bacillati</taxon>
        <taxon>Actinomycetota</taxon>
        <taxon>Actinomycetes</taxon>
        <taxon>Mycobacteriales</taxon>
        <taxon>Mycobacteriaceae</taxon>
        <taxon>Mycobacterium</taxon>
    </lineage>
</organism>
<evidence type="ECO:0000313" key="3">
    <source>
        <dbReference type="EMBL" id="QLL05923.1"/>
    </source>
</evidence>
<sequence>MGDARLVGSLSVPSSWTSASNIAPAGTALPATGLGDIGSSAGGPGGPGAYAGPMVGTGRRVRRAIPKYGFRPVVMPRPPAAG</sequence>
<feature type="compositionally biased region" description="Gly residues" evidence="1">
    <location>
        <begin position="40"/>
        <end position="49"/>
    </location>
</feature>
<reference evidence="3 4" key="2">
    <citation type="submission" date="2020-07" db="EMBL/GenBank/DDBJ databases">
        <authorList>
            <person name="Yu X."/>
        </authorList>
    </citation>
    <scope>NUCLEOTIDE SEQUENCE [LARGE SCALE GENOMIC DNA]</scope>
    <source>
        <strain evidence="4">24</strain>
    </source>
</reference>
<dbReference type="Proteomes" id="UP000510682">
    <property type="component" value="Chromosome"/>
</dbReference>
<feature type="domain" description="PPE family C-terminal" evidence="2">
    <location>
        <begin position="1"/>
        <end position="78"/>
    </location>
</feature>